<dbReference type="PANTHER" id="PTHR46304">
    <property type="entry name" value="GENERAL TRANSCRIPTION FACTOR II-I REPEAT DOMAIN-CONTAINING PROTEIN 1"/>
    <property type="match status" value="1"/>
</dbReference>
<keyword evidence="8" id="KW-1185">Reference proteome</keyword>
<keyword evidence="3" id="KW-0805">Transcription regulation</keyword>
<comment type="subcellular location">
    <subcellularLocation>
        <location evidence="1">Nucleus</location>
    </subcellularLocation>
</comment>
<gene>
    <name evidence="7" type="ORF">XENORESO_014002</name>
</gene>
<name>A0ABV0VWP8_9TELE</name>
<dbReference type="PANTHER" id="PTHR46304:SF1">
    <property type="entry name" value="GENERAL TRANSCRIPTION FACTOR II-I REPEAT DOMAIN-CONTAINING PROTEIN 1"/>
    <property type="match status" value="1"/>
</dbReference>
<keyword evidence="2" id="KW-0677">Repeat</keyword>
<evidence type="ECO:0000313" key="8">
    <source>
        <dbReference type="Proteomes" id="UP001444071"/>
    </source>
</evidence>
<evidence type="ECO:0000256" key="2">
    <source>
        <dbReference type="ARBA" id="ARBA00022737"/>
    </source>
</evidence>
<feature type="non-terminal residue" evidence="7">
    <location>
        <position position="1"/>
    </location>
</feature>
<accession>A0ABV0VWP8</accession>
<organism evidence="7 8">
    <name type="scientific">Xenotaenia resolanae</name>
    <dbReference type="NCBI Taxonomy" id="208358"/>
    <lineage>
        <taxon>Eukaryota</taxon>
        <taxon>Metazoa</taxon>
        <taxon>Chordata</taxon>
        <taxon>Craniata</taxon>
        <taxon>Vertebrata</taxon>
        <taxon>Euteleostomi</taxon>
        <taxon>Actinopterygii</taxon>
        <taxon>Neopterygii</taxon>
        <taxon>Teleostei</taxon>
        <taxon>Neoteleostei</taxon>
        <taxon>Acanthomorphata</taxon>
        <taxon>Ovalentaria</taxon>
        <taxon>Atherinomorphae</taxon>
        <taxon>Cyprinodontiformes</taxon>
        <taxon>Goodeidae</taxon>
        <taxon>Xenotaenia</taxon>
    </lineage>
</organism>
<evidence type="ECO:0000256" key="5">
    <source>
        <dbReference type="ARBA" id="ARBA00023163"/>
    </source>
</evidence>
<dbReference type="InterPro" id="IPR036647">
    <property type="entry name" value="GTF2I-like_rpt_sf"/>
</dbReference>
<keyword evidence="6" id="KW-0539">Nucleus</keyword>
<sequence length="199" mass="21992">NLKDIKLKWSSLGEAEKNKYLEESAALKAEGRTQHLSPELRELKVKKHLKQLKLEVSSLEILGVETAVMLFDCQKPNLEVLEVSSKGAAAFLDSTETLSSFALHFKGSSSSASAAKESVDALVKKVQEVFNQKYNEAGGSGRLPYQSLQNHSIIINASGLPNGLTLKKPSHYGRKQLEDILKAAEQISFHIGEWFAHKF</sequence>
<proteinExistence type="predicted"/>
<evidence type="ECO:0000256" key="4">
    <source>
        <dbReference type="ARBA" id="ARBA00023125"/>
    </source>
</evidence>
<comment type="caution">
    <text evidence="7">The sequence shown here is derived from an EMBL/GenBank/DDBJ whole genome shotgun (WGS) entry which is preliminary data.</text>
</comment>
<dbReference type="InterPro" id="IPR004212">
    <property type="entry name" value="GTF2I"/>
</dbReference>
<dbReference type="Gene3D" id="3.90.1460.10">
    <property type="entry name" value="GTF2I-like"/>
    <property type="match status" value="1"/>
</dbReference>
<reference evidence="7 8" key="1">
    <citation type="submission" date="2021-06" db="EMBL/GenBank/DDBJ databases">
        <authorList>
            <person name="Palmer J.M."/>
        </authorList>
    </citation>
    <scope>NUCLEOTIDE SEQUENCE [LARGE SCALE GENOMIC DNA]</scope>
    <source>
        <strain evidence="7 8">XR_2019</strain>
        <tissue evidence="7">Muscle</tissue>
    </source>
</reference>
<keyword evidence="5" id="KW-0804">Transcription</keyword>
<dbReference type="EMBL" id="JAHRIM010014378">
    <property type="protein sequence ID" value="MEQ2261671.1"/>
    <property type="molecule type" value="Genomic_DNA"/>
</dbReference>
<dbReference type="Pfam" id="PF02946">
    <property type="entry name" value="GTF2I"/>
    <property type="match status" value="1"/>
</dbReference>
<dbReference type="Proteomes" id="UP001444071">
    <property type="component" value="Unassembled WGS sequence"/>
</dbReference>
<evidence type="ECO:0000256" key="1">
    <source>
        <dbReference type="ARBA" id="ARBA00004123"/>
    </source>
</evidence>
<keyword evidence="4" id="KW-0238">DNA-binding</keyword>
<dbReference type="PROSITE" id="PS51139">
    <property type="entry name" value="GTF2I"/>
    <property type="match status" value="1"/>
</dbReference>
<protein>
    <submittedName>
        <fullName evidence="7">Uncharacterized protein</fullName>
    </submittedName>
</protein>
<evidence type="ECO:0000256" key="3">
    <source>
        <dbReference type="ARBA" id="ARBA00023015"/>
    </source>
</evidence>
<evidence type="ECO:0000256" key="6">
    <source>
        <dbReference type="ARBA" id="ARBA00023242"/>
    </source>
</evidence>
<dbReference type="SUPFAM" id="SSF117773">
    <property type="entry name" value="GTF2I-like repeat"/>
    <property type="match status" value="1"/>
</dbReference>
<evidence type="ECO:0000313" key="7">
    <source>
        <dbReference type="EMBL" id="MEQ2261671.1"/>
    </source>
</evidence>